<reference evidence="1 2" key="1">
    <citation type="submission" date="2020-08" db="EMBL/GenBank/DDBJ databases">
        <title>Bridging the membrane lipid divide: bacteria of the FCB group superphylum have the potential to synthesize archaeal ether lipids.</title>
        <authorList>
            <person name="Villanueva L."/>
            <person name="Von Meijenfeldt F.A.B."/>
            <person name="Westbye A.B."/>
            <person name="Yadav S."/>
            <person name="Hopmans E.C."/>
            <person name="Dutilh B.E."/>
            <person name="Sinninghe Damste J.S."/>
        </authorList>
    </citation>
    <scope>NUCLEOTIDE SEQUENCE [LARGE SCALE GENOMIC DNA]</scope>
    <source>
        <strain evidence="1">NIOZ-UU17</strain>
    </source>
</reference>
<gene>
    <name evidence="1" type="ORF">H8D96_08285</name>
</gene>
<dbReference type="EMBL" id="JACNIG010000191">
    <property type="protein sequence ID" value="MBC8431905.1"/>
    <property type="molecule type" value="Genomic_DNA"/>
</dbReference>
<accession>A0A8J6NYP0</accession>
<proteinExistence type="predicted"/>
<protein>
    <submittedName>
        <fullName evidence="1">Uncharacterized protein</fullName>
    </submittedName>
</protein>
<evidence type="ECO:0000313" key="1">
    <source>
        <dbReference type="EMBL" id="MBC8431905.1"/>
    </source>
</evidence>
<dbReference type="Proteomes" id="UP000605201">
    <property type="component" value="Unassembled WGS sequence"/>
</dbReference>
<comment type="caution">
    <text evidence="1">The sequence shown here is derived from an EMBL/GenBank/DDBJ whole genome shotgun (WGS) entry which is preliminary data.</text>
</comment>
<evidence type="ECO:0000313" key="2">
    <source>
        <dbReference type="Proteomes" id="UP000605201"/>
    </source>
</evidence>
<organism evidence="1 2">
    <name type="scientific">Candidatus Desulfatibia vada</name>
    <dbReference type="NCBI Taxonomy" id="2841696"/>
    <lineage>
        <taxon>Bacteria</taxon>
        <taxon>Pseudomonadati</taxon>
        <taxon>Thermodesulfobacteriota</taxon>
        <taxon>Desulfobacteria</taxon>
        <taxon>Desulfobacterales</taxon>
        <taxon>Desulfobacterales incertae sedis</taxon>
        <taxon>Candidatus Desulfatibia</taxon>
    </lineage>
</organism>
<name>A0A8J6NYP0_9BACT</name>
<dbReference type="AlphaFoldDB" id="A0A8J6NYP0"/>
<sequence>MLVHGYDKIDDSLIYGTLKRPCQFFVTKWLFLCSVQLLH</sequence>